<keyword evidence="5" id="KW-0735">Signal-anchor</keyword>
<dbReference type="GO" id="GO:0000139">
    <property type="term" value="C:Golgi membrane"/>
    <property type="evidence" value="ECO:0007669"/>
    <property type="project" value="UniProtKB-SubCell"/>
</dbReference>
<evidence type="ECO:0000256" key="6">
    <source>
        <dbReference type="ARBA" id="ARBA00022989"/>
    </source>
</evidence>
<accession>A0A9Q0YM25</accession>
<sequence length="583" mass="66477">MGCPRRSQCKIIIATSLMWILIDFMLLLYYTAPCVGPNCKDNEAGKDAIRRMIDKANEWINVLPEEKKQIDIPRPVNLDAPGEMGKPVIIEPEMKEEAERLFRINEFNLMATDRIALNRSLPDVRPKGCMNKVYPKNLPTTSVILIYHNEAWSTLLRNVHSIINRSPRELLAEIILIDDASDQASLEHLGKKLEDYVAKLPVPVRIDRLPERSGLIRARMRGAALAKGQVLTFLDSHCECTEGWLEPLLGRIAEDRTISVCPVIDVISDQTFAYQHGNDPQMGGFGWSLFFKWFPVPRREQLRRKGDPTMPVRSPTMAGGLFAIDKQYFEELGEYDPGFNIWGGENLELSFKLWMCGGSLEFIPCSHVGHVFRKKSPYHFPPGTNYVNKNNKRLAEVWLDEYKNFYYRISPGVAKTDPGDLTDRLALRERLDCKSFKWFLENIYPESSWPVNYKVMGEVRNMGTQQCLDTMMRDPGNKVGLFGCHGQGGNQIWALTSLNELRHDEACLDVARGGPVMMLNCHQQGGNQQWSYNNKTKEIKHSSGLCLDTSEKARDEPSVKPCNGHISQQWELKNMTWNSPQNV</sequence>
<dbReference type="CDD" id="cd23433">
    <property type="entry name" value="beta-trefoil_Ricin_GALNT1-like"/>
    <property type="match status" value="1"/>
</dbReference>
<gene>
    <name evidence="12" type="ORF">HOLleu_35018</name>
</gene>
<keyword evidence="10" id="KW-0328">Glycosyltransferase</keyword>
<keyword evidence="3 10" id="KW-0812">Transmembrane</keyword>
<dbReference type="SUPFAM" id="SSF50370">
    <property type="entry name" value="Ricin B-like lectins"/>
    <property type="match status" value="1"/>
</dbReference>
<keyword evidence="4 10" id="KW-0430">Lectin</keyword>
<dbReference type="Pfam" id="PF00535">
    <property type="entry name" value="Glycos_transf_2"/>
    <property type="match status" value="1"/>
</dbReference>
<evidence type="ECO:0000256" key="1">
    <source>
        <dbReference type="ARBA" id="ARBA00004323"/>
    </source>
</evidence>
<dbReference type="Pfam" id="PF00652">
    <property type="entry name" value="Ricin_B_lectin"/>
    <property type="match status" value="1"/>
</dbReference>
<dbReference type="PANTHER" id="PTHR11675">
    <property type="entry name" value="N-ACETYLGALACTOSAMINYLTRANSFERASE"/>
    <property type="match status" value="1"/>
</dbReference>
<evidence type="ECO:0000313" key="13">
    <source>
        <dbReference type="Proteomes" id="UP001152320"/>
    </source>
</evidence>
<keyword evidence="10" id="KW-0464">Manganese</keyword>
<keyword evidence="8 10" id="KW-0472">Membrane</keyword>
<keyword evidence="9 10" id="KW-1015">Disulfide bond</keyword>
<dbReference type="FunFam" id="2.80.10.50:FF:000096">
    <property type="entry name" value="Polypeptide N-acetylgalactosaminyltransferase"/>
    <property type="match status" value="1"/>
</dbReference>
<keyword evidence="13" id="KW-1185">Reference proteome</keyword>
<dbReference type="InterPro" id="IPR035992">
    <property type="entry name" value="Ricin_B-like_lectins"/>
</dbReference>
<evidence type="ECO:0000259" key="11">
    <source>
        <dbReference type="SMART" id="SM00458"/>
    </source>
</evidence>
<comment type="pathway">
    <text evidence="10">Protein modification; protein glycosylation.</text>
</comment>
<dbReference type="EC" id="2.4.1.-" evidence="10"/>
<feature type="domain" description="Ricin B lectin" evidence="11">
    <location>
        <begin position="453"/>
        <end position="573"/>
    </location>
</feature>
<feature type="transmembrane region" description="Helical" evidence="10">
    <location>
        <begin position="12"/>
        <end position="32"/>
    </location>
</feature>
<protein>
    <recommendedName>
        <fullName evidence="10">Polypeptide N-acetylgalactosaminyltransferase</fullName>
        <ecNumber evidence="10">2.4.1.-</ecNumber>
    </recommendedName>
    <alternativeName>
        <fullName evidence="10">Protein-UDP acetylgalactosaminyltransferase</fullName>
    </alternativeName>
</protein>
<evidence type="ECO:0000256" key="5">
    <source>
        <dbReference type="ARBA" id="ARBA00022968"/>
    </source>
</evidence>
<evidence type="ECO:0000256" key="10">
    <source>
        <dbReference type="RuleBase" id="RU361242"/>
    </source>
</evidence>
<dbReference type="OrthoDB" id="330637at2759"/>
<dbReference type="AlphaFoldDB" id="A0A9Q0YM25"/>
<dbReference type="SUPFAM" id="SSF53448">
    <property type="entry name" value="Nucleotide-diphospho-sugar transferases"/>
    <property type="match status" value="1"/>
</dbReference>
<keyword evidence="7 10" id="KW-0333">Golgi apparatus</keyword>
<proteinExistence type="inferred from homology"/>
<evidence type="ECO:0000256" key="3">
    <source>
        <dbReference type="ARBA" id="ARBA00022692"/>
    </source>
</evidence>
<comment type="similarity">
    <text evidence="2 10">Belongs to the glycosyltransferase 2 family. GalNAc-T subfamily.</text>
</comment>
<dbReference type="GO" id="GO:0006493">
    <property type="term" value="P:protein O-linked glycosylation"/>
    <property type="evidence" value="ECO:0007669"/>
    <property type="project" value="TreeGrafter"/>
</dbReference>
<evidence type="ECO:0000256" key="9">
    <source>
        <dbReference type="ARBA" id="ARBA00023157"/>
    </source>
</evidence>
<dbReference type="GO" id="GO:0004653">
    <property type="term" value="F:polypeptide N-acetylgalactosaminyltransferase activity"/>
    <property type="evidence" value="ECO:0007669"/>
    <property type="project" value="TreeGrafter"/>
</dbReference>
<dbReference type="InterPro" id="IPR045885">
    <property type="entry name" value="GalNAc-T"/>
</dbReference>
<dbReference type="FunFam" id="3.90.550.10:FF:000218">
    <property type="entry name" value="Polypeptide N-acetylgalactosaminyltransferase"/>
    <property type="match status" value="1"/>
</dbReference>
<keyword evidence="10" id="KW-0808">Transferase</keyword>
<dbReference type="InterPro" id="IPR029044">
    <property type="entry name" value="Nucleotide-diphossugar_trans"/>
</dbReference>
<comment type="subcellular location">
    <subcellularLocation>
        <location evidence="1 10">Golgi apparatus membrane</location>
        <topology evidence="1 10">Single-pass type II membrane protein</topology>
    </subcellularLocation>
</comment>
<reference evidence="12" key="1">
    <citation type="submission" date="2021-10" db="EMBL/GenBank/DDBJ databases">
        <title>Tropical sea cucumber genome reveals ecological adaptation and Cuvierian tubules defense mechanism.</title>
        <authorList>
            <person name="Chen T."/>
        </authorList>
    </citation>
    <scope>NUCLEOTIDE SEQUENCE</scope>
    <source>
        <strain evidence="12">Nanhai2018</strain>
        <tissue evidence="12">Muscle</tissue>
    </source>
</reference>
<dbReference type="SMART" id="SM00458">
    <property type="entry name" value="RICIN"/>
    <property type="match status" value="1"/>
</dbReference>
<dbReference type="PROSITE" id="PS50231">
    <property type="entry name" value="RICIN_B_LECTIN"/>
    <property type="match status" value="1"/>
</dbReference>
<comment type="cofactor">
    <cofactor evidence="10">
        <name>Mn(2+)</name>
        <dbReference type="ChEBI" id="CHEBI:29035"/>
    </cofactor>
</comment>
<evidence type="ECO:0000256" key="8">
    <source>
        <dbReference type="ARBA" id="ARBA00023136"/>
    </source>
</evidence>
<evidence type="ECO:0000313" key="12">
    <source>
        <dbReference type="EMBL" id="KAJ8024952.1"/>
    </source>
</evidence>
<comment type="caution">
    <text evidence="12">The sequence shown here is derived from an EMBL/GenBank/DDBJ whole genome shotgun (WGS) entry which is preliminary data.</text>
</comment>
<evidence type="ECO:0000256" key="7">
    <source>
        <dbReference type="ARBA" id="ARBA00023034"/>
    </source>
</evidence>
<dbReference type="Proteomes" id="UP001152320">
    <property type="component" value="Chromosome 18"/>
</dbReference>
<dbReference type="InterPro" id="IPR000772">
    <property type="entry name" value="Ricin_B_lectin"/>
</dbReference>
<dbReference type="Gene3D" id="2.80.10.50">
    <property type="match status" value="1"/>
</dbReference>
<dbReference type="Gene3D" id="3.90.550.10">
    <property type="entry name" value="Spore Coat Polysaccharide Biosynthesis Protein SpsA, Chain A"/>
    <property type="match status" value="1"/>
</dbReference>
<name>A0A9Q0YM25_HOLLE</name>
<dbReference type="InterPro" id="IPR001173">
    <property type="entry name" value="Glyco_trans_2-like"/>
</dbReference>
<keyword evidence="6 10" id="KW-1133">Transmembrane helix</keyword>
<dbReference type="CDD" id="cd02510">
    <property type="entry name" value="pp-GalNAc-T"/>
    <property type="match status" value="1"/>
</dbReference>
<organism evidence="12 13">
    <name type="scientific">Holothuria leucospilota</name>
    <name type="common">Black long sea cucumber</name>
    <name type="synonym">Mertensiothuria leucospilota</name>
    <dbReference type="NCBI Taxonomy" id="206669"/>
    <lineage>
        <taxon>Eukaryota</taxon>
        <taxon>Metazoa</taxon>
        <taxon>Echinodermata</taxon>
        <taxon>Eleutherozoa</taxon>
        <taxon>Echinozoa</taxon>
        <taxon>Holothuroidea</taxon>
        <taxon>Aspidochirotacea</taxon>
        <taxon>Aspidochirotida</taxon>
        <taxon>Holothuriidae</taxon>
        <taxon>Holothuria</taxon>
    </lineage>
</organism>
<dbReference type="EMBL" id="JAIZAY010000018">
    <property type="protein sequence ID" value="KAJ8024952.1"/>
    <property type="molecule type" value="Genomic_DNA"/>
</dbReference>
<dbReference type="GO" id="GO:0030246">
    <property type="term" value="F:carbohydrate binding"/>
    <property type="evidence" value="ECO:0007669"/>
    <property type="project" value="UniProtKB-KW"/>
</dbReference>
<evidence type="ECO:0000256" key="2">
    <source>
        <dbReference type="ARBA" id="ARBA00005680"/>
    </source>
</evidence>
<dbReference type="PANTHER" id="PTHR11675:SF131">
    <property type="entry name" value="POLYPEPTIDE N-ACETYLGALACTOSAMINYLTRANSFERASE 9-RELATED"/>
    <property type="match status" value="1"/>
</dbReference>
<evidence type="ECO:0000256" key="4">
    <source>
        <dbReference type="ARBA" id="ARBA00022734"/>
    </source>
</evidence>